<accession>A0ABW5LQU3</accession>
<evidence type="ECO:0000313" key="4">
    <source>
        <dbReference type="EMBL" id="MFD2567183.1"/>
    </source>
</evidence>
<dbReference type="CDD" id="cd00754">
    <property type="entry name" value="Ubl_MoaD"/>
    <property type="match status" value="1"/>
</dbReference>
<dbReference type="RefSeq" id="WP_379665892.1">
    <property type="nucleotide sequence ID" value="NZ_JBHULH010000003.1"/>
</dbReference>
<comment type="similarity">
    <text evidence="2">Belongs to the MoaD family.</text>
</comment>
<dbReference type="InterPro" id="IPR044672">
    <property type="entry name" value="MOCS2A"/>
</dbReference>
<evidence type="ECO:0000256" key="3">
    <source>
        <dbReference type="ARBA" id="ARBA00024247"/>
    </source>
</evidence>
<dbReference type="EMBL" id="JBHULH010000003">
    <property type="protein sequence ID" value="MFD2567183.1"/>
    <property type="molecule type" value="Genomic_DNA"/>
</dbReference>
<reference evidence="5" key="1">
    <citation type="journal article" date="2019" name="Int. J. Syst. Evol. Microbiol.">
        <title>The Global Catalogue of Microorganisms (GCM) 10K type strain sequencing project: providing services to taxonomists for standard genome sequencing and annotation.</title>
        <authorList>
            <consortium name="The Broad Institute Genomics Platform"/>
            <consortium name="The Broad Institute Genome Sequencing Center for Infectious Disease"/>
            <person name="Wu L."/>
            <person name="Ma J."/>
        </authorList>
    </citation>
    <scope>NUCLEOTIDE SEQUENCE [LARGE SCALE GENOMIC DNA]</scope>
    <source>
        <strain evidence="5">KCTC 52127</strain>
    </source>
</reference>
<protein>
    <recommendedName>
        <fullName evidence="3">Molybdopterin synthase sulfur carrier subunit</fullName>
    </recommendedName>
</protein>
<evidence type="ECO:0000256" key="2">
    <source>
        <dbReference type="ARBA" id="ARBA00024200"/>
    </source>
</evidence>
<name>A0ABW5LQU3_9FLAO</name>
<organism evidence="4 5">
    <name type="scientific">Pseudotenacibaculum haliotis</name>
    <dbReference type="NCBI Taxonomy" id="1862138"/>
    <lineage>
        <taxon>Bacteria</taxon>
        <taxon>Pseudomonadati</taxon>
        <taxon>Bacteroidota</taxon>
        <taxon>Flavobacteriia</taxon>
        <taxon>Flavobacteriales</taxon>
        <taxon>Flavobacteriaceae</taxon>
        <taxon>Pseudotenacibaculum</taxon>
    </lineage>
</organism>
<gene>
    <name evidence="4" type="ORF">ACFSRZ_07340</name>
</gene>
<comment type="caution">
    <text evidence="4">The sequence shown here is derived from an EMBL/GenBank/DDBJ whole genome shotgun (WGS) entry which is preliminary data.</text>
</comment>
<dbReference type="InterPro" id="IPR003749">
    <property type="entry name" value="ThiS/MoaD-like"/>
</dbReference>
<sequence>MKLKVLLFGISTDLTGENTLDLELNKNASVADFKDTLQRQYPKLTQLNSYAIAVNESYANDDTQLHENDTVAVIPPVSGG</sequence>
<keyword evidence="5" id="KW-1185">Reference proteome</keyword>
<dbReference type="PANTHER" id="PTHR33359:SF1">
    <property type="entry name" value="MOLYBDOPTERIN SYNTHASE SULFUR CARRIER SUBUNIT"/>
    <property type="match status" value="1"/>
</dbReference>
<evidence type="ECO:0000256" key="1">
    <source>
        <dbReference type="ARBA" id="ARBA00022741"/>
    </source>
</evidence>
<keyword evidence="1" id="KW-0547">Nucleotide-binding</keyword>
<dbReference type="Pfam" id="PF02597">
    <property type="entry name" value="ThiS"/>
    <property type="match status" value="1"/>
</dbReference>
<proteinExistence type="inferred from homology"/>
<dbReference type="Gene3D" id="3.10.20.30">
    <property type="match status" value="1"/>
</dbReference>
<dbReference type="InterPro" id="IPR016155">
    <property type="entry name" value="Mopterin_synth/thiamin_S_b"/>
</dbReference>
<dbReference type="InterPro" id="IPR012675">
    <property type="entry name" value="Beta-grasp_dom_sf"/>
</dbReference>
<dbReference type="SUPFAM" id="SSF54285">
    <property type="entry name" value="MoaD/ThiS"/>
    <property type="match status" value="1"/>
</dbReference>
<dbReference type="PANTHER" id="PTHR33359">
    <property type="entry name" value="MOLYBDOPTERIN SYNTHASE SULFUR CARRIER SUBUNIT"/>
    <property type="match status" value="1"/>
</dbReference>
<dbReference type="Proteomes" id="UP001597508">
    <property type="component" value="Unassembled WGS sequence"/>
</dbReference>
<evidence type="ECO:0000313" key="5">
    <source>
        <dbReference type="Proteomes" id="UP001597508"/>
    </source>
</evidence>